<dbReference type="EMBL" id="NMUH01000118">
    <property type="protein sequence ID" value="MQL72068.1"/>
    <property type="molecule type" value="Genomic_DNA"/>
</dbReference>
<gene>
    <name evidence="1" type="ORF">Taro_004395</name>
</gene>
<evidence type="ECO:0000313" key="1">
    <source>
        <dbReference type="EMBL" id="MQL72068.1"/>
    </source>
</evidence>
<dbReference type="Proteomes" id="UP000652761">
    <property type="component" value="Unassembled WGS sequence"/>
</dbReference>
<proteinExistence type="predicted"/>
<dbReference type="AlphaFoldDB" id="A0A843TJY6"/>
<reference evidence="1" key="1">
    <citation type="submission" date="2017-07" db="EMBL/GenBank/DDBJ databases">
        <title>Taro Niue Genome Assembly and Annotation.</title>
        <authorList>
            <person name="Atibalentja N."/>
            <person name="Keating K."/>
            <person name="Fields C.J."/>
        </authorList>
    </citation>
    <scope>NUCLEOTIDE SEQUENCE</scope>
    <source>
        <strain evidence="1">Niue_2</strain>
        <tissue evidence="1">Leaf</tissue>
    </source>
</reference>
<accession>A0A843TJY6</accession>
<name>A0A843TJY6_COLES</name>
<keyword evidence="2" id="KW-1185">Reference proteome</keyword>
<organism evidence="1 2">
    <name type="scientific">Colocasia esculenta</name>
    <name type="common">Wild taro</name>
    <name type="synonym">Arum esculentum</name>
    <dbReference type="NCBI Taxonomy" id="4460"/>
    <lineage>
        <taxon>Eukaryota</taxon>
        <taxon>Viridiplantae</taxon>
        <taxon>Streptophyta</taxon>
        <taxon>Embryophyta</taxon>
        <taxon>Tracheophyta</taxon>
        <taxon>Spermatophyta</taxon>
        <taxon>Magnoliopsida</taxon>
        <taxon>Liliopsida</taxon>
        <taxon>Araceae</taxon>
        <taxon>Aroideae</taxon>
        <taxon>Colocasieae</taxon>
        <taxon>Colocasia</taxon>
    </lineage>
</organism>
<feature type="non-terminal residue" evidence="1">
    <location>
        <position position="127"/>
    </location>
</feature>
<evidence type="ECO:0000313" key="2">
    <source>
        <dbReference type="Proteomes" id="UP000652761"/>
    </source>
</evidence>
<comment type="caution">
    <text evidence="1">The sequence shown here is derived from an EMBL/GenBank/DDBJ whole genome shotgun (WGS) entry which is preliminary data.</text>
</comment>
<protein>
    <submittedName>
        <fullName evidence="1">Uncharacterized protein</fullName>
    </submittedName>
</protein>
<sequence>DSKHKAIKHTTQEIYPGSDLLSTGVLRPVPEQQLKISIPKGTVPLKDKYTPSHNWSSLYNPKRNYNTLDPTRSSFNTKGNKHPGTHQVILQHEGKVHRNVFRKTSPWTKLTTQCLIRSEYWEEENEQ</sequence>